<name>M6VQT9_9LEPT</name>
<evidence type="ECO:0000313" key="2">
    <source>
        <dbReference type="Proteomes" id="UP000012112"/>
    </source>
</evidence>
<sequence length="42" mass="5278">MIQKEKNLSYTLCLLIKFLQKKIMIFKLKERNSKRKRVFRDF</sequence>
<dbReference type="EMBL" id="AKWD02000007">
    <property type="protein sequence ID" value="EMO55424.1"/>
    <property type="molecule type" value="Genomic_DNA"/>
</dbReference>
<protein>
    <submittedName>
        <fullName evidence="1">Uncharacterized protein</fullName>
    </submittedName>
</protein>
<dbReference type="Proteomes" id="UP000012112">
    <property type="component" value="Unassembled WGS sequence"/>
</dbReference>
<evidence type="ECO:0000313" key="1">
    <source>
        <dbReference type="EMBL" id="EMO55424.1"/>
    </source>
</evidence>
<gene>
    <name evidence="1" type="ORF">LEP1GSC172_1315</name>
</gene>
<proteinExistence type="predicted"/>
<comment type="caution">
    <text evidence="1">The sequence shown here is derived from an EMBL/GenBank/DDBJ whole genome shotgun (WGS) entry which is preliminary data.</text>
</comment>
<reference evidence="1 2" key="1">
    <citation type="submission" date="2013-01" db="EMBL/GenBank/DDBJ databases">
        <authorList>
            <person name="Harkins D.M."/>
            <person name="Durkin A.S."/>
            <person name="Brinkac L.M."/>
            <person name="Haft D.H."/>
            <person name="Selengut J.D."/>
            <person name="Sanka R."/>
            <person name="DePew J."/>
            <person name="Purushe J."/>
            <person name="Matthias M.A."/>
            <person name="Vinetz J.M."/>
            <person name="Sutton G.G."/>
            <person name="Nierman W.C."/>
            <person name="Fouts D.E."/>
        </authorList>
    </citation>
    <scope>NUCLEOTIDE SEQUENCE [LARGE SCALE GENOMIC DNA]</scope>
    <source>
        <strain evidence="1 2">HAI1536</strain>
    </source>
</reference>
<accession>M6VQT9</accession>
<organism evidence="1 2">
    <name type="scientific">Leptospira noguchii</name>
    <dbReference type="NCBI Taxonomy" id="28182"/>
    <lineage>
        <taxon>Bacteria</taxon>
        <taxon>Pseudomonadati</taxon>
        <taxon>Spirochaetota</taxon>
        <taxon>Spirochaetia</taxon>
        <taxon>Leptospirales</taxon>
        <taxon>Leptospiraceae</taxon>
        <taxon>Leptospira</taxon>
    </lineage>
</organism>
<dbReference type="AlphaFoldDB" id="M6VQT9"/>